<evidence type="ECO:0000313" key="1">
    <source>
        <dbReference type="EMBL" id="QJI52262.1"/>
    </source>
</evidence>
<dbReference type="EMBL" id="MT330372">
    <property type="protein sequence ID" value="QJI52262.1"/>
    <property type="molecule type" value="Genomic_DNA"/>
</dbReference>
<evidence type="ECO:0000313" key="2">
    <source>
        <dbReference type="Proteomes" id="UP000502753"/>
    </source>
</evidence>
<reference evidence="1 2" key="1">
    <citation type="submission" date="2020-04" db="EMBL/GenBank/DDBJ databases">
        <title>Characterization and complete genome analysis of a novel phage JC01 infecting Cronobacter sakazakii.</title>
        <authorList>
            <person name="Jiang J."/>
            <person name="Zhao C."/>
            <person name="Tie D."/>
            <person name="Li Z."/>
        </authorList>
    </citation>
    <scope>NUCLEOTIDE SEQUENCE [LARGE SCALE GENOMIC DNA]</scope>
</reference>
<accession>A0A6M3YL21</accession>
<dbReference type="Proteomes" id="UP000502753">
    <property type="component" value="Segment"/>
</dbReference>
<name>A0A6M3YL21_9CAUD</name>
<dbReference type="GeneID" id="62681213"/>
<proteinExistence type="predicted"/>
<dbReference type="RefSeq" id="YP_009998622.1">
    <property type="nucleotide sequence ID" value="NC_052989.1"/>
</dbReference>
<sequence>MDRTKLAADFTQGYIEALLFSSTVEINGETVSADLVGYVSTAAIGSCTADCNDFLSKHKPLVKQAARIEGYSASQAGHDFALTRNGHGAGFWDREVLPQELRDALTAASQAFGEVSAYVNDAGEVELANA</sequence>
<protein>
    <submittedName>
        <fullName evidence="1">Uncharacterized protein</fullName>
    </submittedName>
</protein>
<dbReference type="KEGG" id="vg:62681213"/>
<organism evidence="1 2">
    <name type="scientific">Cronobacter phage JC01</name>
    <dbReference type="NCBI Taxonomy" id="2729575"/>
    <lineage>
        <taxon>Viruses</taxon>
        <taxon>Duplodnaviria</taxon>
        <taxon>Heunggongvirae</taxon>
        <taxon>Uroviricota</taxon>
        <taxon>Caudoviricetes</taxon>
        <taxon>Casjensviridae</taxon>
        <taxon>Jacunavirus</taxon>
        <taxon>Jacunavirus JC01</taxon>
    </lineage>
</organism>
<keyword evidence="2" id="KW-1185">Reference proteome</keyword>